<gene>
    <name evidence="4" type="ORF">R1flu_023269</name>
</gene>
<dbReference type="InterPro" id="IPR051374">
    <property type="entry name" value="Ataxin-10/CTR86_families"/>
</dbReference>
<dbReference type="InterPro" id="IPR016024">
    <property type="entry name" value="ARM-type_fold"/>
</dbReference>
<evidence type="ECO:0000313" key="4">
    <source>
        <dbReference type="EMBL" id="KAL2611577.1"/>
    </source>
</evidence>
<dbReference type="PANTHER" id="PTHR13255">
    <property type="entry name" value="ATAXIN-10"/>
    <property type="match status" value="1"/>
</dbReference>
<feature type="domain" description="Ataxin-10" evidence="3">
    <location>
        <begin position="541"/>
        <end position="633"/>
    </location>
</feature>
<comment type="caution">
    <text evidence="4">The sequence shown here is derived from an EMBL/GenBank/DDBJ whole genome shotgun (WGS) entry which is preliminary data.</text>
</comment>
<proteinExistence type="predicted"/>
<sequence>MFDQDSDKSMRLGFEGFSAGTRSWFCFTISKLILVLAVNAASMERQEFVCPEEDLVESLRTDSLSSRMDPGIYLSWEGSLMKLVEWTRTEIGQEKLADGRTVPSFLSLLRRVHEGCLKDLSAESSPPPSGSVHILQLLLKVLRNLCVSDSNKKAFLAENGPVLLIQISTALLLAYKASCDPNEFEESLVAKFPREVKKSMIGSVSCLSEIREALETVGRDPCADVSTSTCGKYGGNISASAATECLRMLLQLLGNFSRGGDDCQTAVWREFFPAMFAELALLRSDPLSDVICMILCTCCRDSAARSWQLCQGQGVGLLSLLIACAVTNEEIRGEKQIQWFESLWRHLCLEEDFFPLLFTNLGVIPVRKVLEFSKAQTEEYFCACQIWLRTCTFTFAQVNLLYLLVDSLNDYLDGENTGLKLFMQKDTLCFMVKILERAAECAQEELEKLDSAVTPSSPCTKVLGYLLQFWRLLGTCESNAEQREVLTQVLLQHGLLDLLLKMLEALGPPEPPGSEPIVENQVKQAFSGPVRVPATDLYQGYRRDIVAVIANIAHENKSVQDHIRDTGKLLLVLQQCTLDRRNSFLREWGLWAMRNLLEGNDLNQTEVSSLEMKEAVDLPELTNMGLRFEVDPTTGVPRLVNIGSQE</sequence>
<protein>
    <recommendedName>
        <fullName evidence="3">Ataxin-10 domain-containing protein</fullName>
    </recommendedName>
</protein>
<keyword evidence="2" id="KW-0131">Cell cycle</keyword>
<dbReference type="Gene3D" id="1.25.10.10">
    <property type="entry name" value="Leucine-rich Repeat Variant"/>
    <property type="match status" value="2"/>
</dbReference>
<dbReference type="SUPFAM" id="SSF48371">
    <property type="entry name" value="ARM repeat"/>
    <property type="match status" value="1"/>
</dbReference>
<dbReference type="InterPro" id="IPR011989">
    <property type="entry name" value="ARM-like"/>
</dbReference>
<dbReference type="GO" id="GO:0051301">
    <property type="term" value="P:cell division"/>
    <property type="evidence" value="ECO:0007669"/>
    <property type="project" value="UniProtKB-KW"/>
</dbReference>
<dbReference type="AlphaFoldDB" id="A0ABD1XRQ6"/>
<dbReference type="PANTHER" id="PTHR13255:SF0">
    <property type="entry name" value="ATAXIN-10"/>
    <property type="match status" value="1"/>
</dbReference>
<keyword evidence="5" id="KW-1185">Reference proteome</keyword>
<dbReference type="InterPro" id="IPR019156">
    <property type="entry name" value="Ataxin-10_domain"/>
</dbReference>
<name>A0ABD1XRQ6_9MARC</name>
<accession>A0ABD1XRQ6</accession>
<organism evidence="4 5">
    <name type="scientific">Riccia fluitans</name>
    <dbReference type="NCBI Taxonomy" id="41844"/>
    <lineage>
        <taxon>Eukaryota</taxon>
        <taxon>Viridiplantae</taxon>
        <taxon>Streptophyta</taxon>
        <taxon>Embryophyta</taxon>
        <taxon>Marchantiophyta</taxon>
        <taxon>Marchantiopsida</taxon>
        <taxon>Marchantiidae</taxon>
        <taxon>Marchantiales</taxon>
        <taxon>Ricciaceae</taxon>
        <taxon>Riccia</taxon>
    </lineage>
</organism>
<reference evidence="4 5" key="1">
    <citation type="submission" date="2024-09" db="EMBL/GenBank/DDBJ databases">
        <title>Chromosome-scale assembly of Riccia fluitans.</title>
        <authorList>
            <person name="Paukszto L."/>
            <person name="Sawicki J."/>
            <person name="Karawczyk K."/>
            <person name="Piernik-Szablinska J."/>
            <person name="Szczecinska M."/>
            <person name="Mazdziarz M."/>
        </authorList>
    </citation>
    <scope>NUCLEOTIDE SEQUENCE [LARGE SCALE GENOMIC DNA]</scope>
    <source>
        <strain evidence="4">Rf_01</strain>
        <tissue evidence="4">Aerial parts of the thallus</tissue>
    </source>
</reference>
<keyword evidence="1" id="KW-0132">Cell division</keyword>
<evidence type="ECO:0000256" key="2">
    <source>
        <dbReference type="ARBA" id="ARBA00023306"/>
    </source>
</evidence>
<evidence type="ECO:0000256" key="1">
    <source>
        <dbReference type="ARBA" id="ARBA00022618"/>
    </source>
</evidence>
<dbReference type="Proteomes" id="UP001605036">
    <property type="component" value="Unassembled WGS sequence"/>
</dbReference>
<evidence type="ECO:0000313" key="5">
    <source>
        <dbReference type="Proteomes" id="UP001605036"/>
    </source>
</evidence>
<dbReference type="Pfam" id="PF09759">
    <property type="entry name" value="Atx10homo_assoc"/>
    <property type="match status" value="1"/>
</dbReference>
<dbReference type="EMBL" id="JBHFFA010000007">
    <property type="protein sequence ID" value="KAL2611577.1"/>
    <property type="molecule type" value="Genomic_DNA"/>
</dbReference>
<evidence type="ECO:0000259" key="3">
    <source>
        <dbReference type="Pfam" id="PF09759"/>
    </source>
</evidence>